<dbReference type="NCBIfam" id="TIGR01352">
    <property type="entry name" value="tonB_Cterm"/>
    <property type="match status" value="1"/>
</dbReference>
<dbReference type="Gene3D" id="3.30.1150.10">
    <property type="match status" value="1"/>
</dbReference>
<evidence type="ECO:0000256" key="1">
    <source>
        <dbReference type="ARBA" id="ARBA00004383"/>
    </source>
</evidence>
<keyword evidence="7" id="KW-0653">Protein transport</keyword>
<dbReference type="Pfam" id="PF03544">
    <property type="entry name" value="TonB_C"/>
    <property type="match status" value="1"/>
</dbReference>
<keyword evidence="8" id="KW-1133">Transmembrane helix</keyword>
<accession>A0A367RXM0</accession>
<evidence type="ECO:0000259" key="11">
    <source>
        <dbReference type="PROSITE" id="PS52015"/>
    </source>
</evidence>
<keyword evidence="6" id="KW-0812">Transmembrane</keyword>
<evidence type="ECO:0000256" key="6">
    <source>
        <dbReference type="ARBA" id="ARBA00022692"/>
    </source>
</evidence>
<evidence type="ECO:0000256" key="5">
    <source>
        <dbReference type="ARBA" id="ARBA00022519"/>
    </source>
</evidence>
<name>A0A367RXM0_NOSPU</name>
<evidence type="ECO:0000313" key="13">
    <source>
        <dbReference type="Proteomes" id="UP000252085"/>
    </source>
</evidence>
<dbReference type="GO" id="GO:0015031">
    <property type="term" value="P:protein transport"/>
    <property type="evidence" value="ECO:0007669"/>
    <property type="project" value="UniProtKB-KW"/>
</dbReference>
<keyword evidence="3" id="KW-0813">Transport</keyword>
<evidence type="ECO:0000256" key="3">
    <source>
        <dbReference type="ARBA" id="ARBA00022448"/>
    </source>
</evidence>
<feature type="compositionally biased region" description="Low complexity" evidence="10">
    <location>
        <begin position="485"/>
        <end position="497"/>
    </location>
</feature>
<keyword evidence="9" id="KW-0472">Membrane</keyword>
<evidence type="ECO:0000256" key="2">
    <source>
        <dbReference type="ARBA" id="ARBA00006555"/>
    </source>
</evidence>
<dbReference type="InterPro" id="IPR006260">
    <property type="entry name" value="TonB/TolA_C"/>
</dbReference>
<protein>
    <recommendedName>
        <fullName evidence="11">TonB C-terminal domain-containing protein</fullName>
    </recommendedName>
</protein>
<dbReference type="EMBL" id="LXQE01000085">
    <property type="protein sequence ID" value="RCJ39932.1"/>
    <property type="molecule type" value="Genomic_DNA"/>
</dbReference>
<organism evidence="12 13">
    <name type="scientific">Nostoc punctiforme NIES-2108</name>
    <dbReference type="NCBI Taxonomy" id="1356359"/>
    <lineage>
        <taxon>Bacteria</taxon>
        <taxon>Bacillati</taxon>
        <taxon>Cyanobacteriota</taxon>
        <taxon>Cyanophyceae</taxon>
        <taxon>Nostocales</taxon>
        <taxon>Nostocaceae</taxon>
        <taxon>Nostoc</taxon>
    </lineage>
</organism>
<dbReference type="PROSITE" id="PS52015">
    <property type="entry name" value="TONB_CTD"/>
    <property type="match status" value="1"/>
</dbReference>
<gene>
    <name evidence="12" type="ORF">A6769_05075</name>
</gene>
<keyword evidence="5" id="KW-0997">Cell inner membrane</keyword>
<dbReference type="GO" id="GO:0005886">
    <property type="term" value="C:plasma membrane"/>
    <property type="evidence" value="ECO:0007669"/>
    <property type="project" value="UniProtKB-SubCell"/>
</dbReference>
<feature type="compositionally biased region" description="Basic and acidic residues" evidence="10">
    <location>
        <begin position="321"/>
        <end position="338"/>
    </location>
</feature>
<sequence length="497" mass="51420">MSFSGITVEQRSKEVEALKSFLTYSLIGSLALHIGVLSSGISNYLTRVPTGEDDAIELAIVDAPTAEPEKPIAEIPEEIKKQPEIVQKQPIETPPVEKFEQITAVPQKPQPINTPPKAIPIKPEVAVKSAPIPRSLPELPVKSAPIPQSAPSEDSKASSAGGGGGGGGGGGSGVGLGSGSGIAVGTSSGTGPGGGTGTGTGGGIGSGTGTGTGNGIGSGTGSGIGSGTGSGIGSGTGSGIGSGTGSGIGSGVGNRPTVATGPTPPKTNSSGNGNGRAACRECNAKYPEAARRRGVEGRVEVAVDTDAEGNVTNVRIARSSGNRDLDEETKRQARDWKLKPAQGGRQGVSIATEFALQGSRRYRQVQERKTQRQAQERERTQQTTAANSTEAAPRRRRRELTPPSSPAISGFSRRLEPQRAESPARNSSPEARTTRTQGSTRESLRRIQPATTDSSQKPEATTNRRRRRDNTSQNKLRDSLRRLRQQPQSQPATPSQQ</sequence>
<evidence type="ECO:0000256" key="7">
    <source>
        <dbReference type="ARBA" id="ARBA00022927"/>
    </source>
</evidence>
<dbReference type="GO" id="GO:0055085">
    <property type="term" value="P:transmembrane transport"/>
    <property type="evidence" value="ECO:0007669"/>
    <property type="project" value="InterPro"/>
</dbReference>
<comment type="subcellular location">
    <subcellularLocation>
        <location evidence="1">Cell inner membrane</location>
        <topology evidence="1">Single-pass membrane protein</topology>
        <orientation evidence="1">Periplasmic side</orientation>
    </subcellularLocation>
</comment>
<dbReference type="Proteomes" id="UP000252085">
    <property type="component" value="Unassembled WGS sequence"/>
</dbReference>
<dbReference type="InterPro" id="IPR037682">
    <property type="entry name" value="TonB_C"/>
</dbReference>
<feature type="region of interest" description="Disordered" evidence="10">
    <location>
        <begin position="316"/>
        <end position="497"/>
    </location>
</feature>
<keyword evidence="4" id="KW-1003">Cell membrane</keyword>
<feature type="domain" description="TonB C-terminal" evidence="11">
    <location>
        <begin position="271"/>
        <end position="363"/>
    </location>
</feature>
<feature type="compositionally biased region" description="Gly residues" evidence="10">
    <location>
        <begin position="160"/>
        <end position="252"/>
    </location>
</feature>
<comment type="caution">
    <text evidence="12">The sequence shown here is derived from an EMBL/GenBank/DDBJ whole genome shotgun (WGS) entry which is preliminary data.</text>
</comment>
<feature type="region of interest" description="Disordered" evidence="10">
    <location>
        <begin position="132"/>
        <end position="278"/>
    </location>
</feature>
<reference evidence="12 13" key="1">
    <citation type="submission" date="2016-04" db="EMBL/GenBank/DDBJ databases">
        <authorList>
            <person name="Evans L.H."/>
            <person name="Alamgir A."/>
            <person name="Owens N."/>
            <person name="Weber N.D."/>
            <person name="Virtaneva K."/>
            <person name="Barbian K."/>
            <person name="Babar A."/>
            <person name="Rosenke K."/>
        </authorList>
    </citation>
    <scope>NUCLEOTIDE SEQUENCE [LARGE SCALE GENOMIC DNA]</scope>
    <source>
        <strain evidence="12">NIES-2108</strain>
    </source>
</reference>
<feature type="compositionally biased region" description="Basic and acidic residues" evidence="10">
    <location>
        <begin position="364"/>
        <end position="380"/>
    </location>
</feature>
<feature type="compositionally biased region" description="Polar residues" evidence="10">
    <location>
        <begin position="449"/>
        <end position="461"/>
    </location>
</feature>
<dbReference type="InterPro" id="IPR051045">
    <property type="entry name" value="TonB-dependent_transducer"/>
</dbReference>
<dbReference type="SUPFAM" id="SSF74653">
    <property type="entry name" value="TolA/TonB C-terminal domain"/>
    <property type="match status" value="1"/>
</dbReference>
<feature type="compositionally biased region" description="Polar residues" evidence="10">
    <location>
        <begin position="424"/>
        <end position="441"/>
    </location>
</feature>
<evidence type="ECO:0000256" key="4">
    <source>
        <dbReference type="ARBA" id="ARBA00022475"/>
    </source>
</evidence>
<evidence type="ECO:0000313" key="12">
    <source>
        <dbReference type="EMBL" id="RCJ39932.1"/>
    </source>
</evidence>
<dbReference type="AlphaFoldDB" id="A0A367RXM0"/>
<proteinExistence type="inferred from homology"/>
<evidence type="ECO:0000256" key="10">
    <source>
        <dbReference type="SAM" id="MobiDB-lite"/>
    </source>
</evidence>
<dbReference type="PANTHER" id="PTHR33446">
    <property type="entry name" value="PROTEIN TONB-RELATED"/>
    <property type="match status" value="1"/>
</dbReference>
<evidence type="ECO:0000256" key="9">
    <source>
        <dbReference type="ARBA" id="ARBA00023136"/>
    </source>
</evidence>
<evidence type="ECO:0000256" key="8">
    <source>
        <dbReference type="ARBA" id="ARBA00022989"/>
    </source>
</evidence>
<comment type="similarity">
    <text evidence="2">Belongs to the TonB family.</text>
</comment>